<dbReference type="PRINTS" id="PR00260">
    <property type="entry name" value="CHEMTRNSDUCR"/>
</dbReference>
<feature type="region of interest" description="Disordered" evidence="4">
    <location>
        <begin position="427"/>
        <end position="469"/>
    </location>
</feature>
<evidence type="ECO:0000256" key="2">
    <source>
        <dbReference type="ARBA" id="ARBA00029447"/>
    </source>
</evidence>
<name>A0A7W5ZVB9_9SPHN</name>
<dbReference type="InterPro" id="IPR004090">
    <property type="entry name" value="Chemotax_Me-accpt_rcpt"/>
</dbReference>
<protein>
    <submittedName>
        <fullName evidence="7">Methyl-accepting chemotaxis protein</fullName>
    </submittedName>
</protein>
<organism evidence="7 8">
    <name type="scientific">Novosphingobium hassiacum</name>
    <dbReference type="NCBI Taxonomy" id="173676"/>
    <lineage>
        <taxon>Bacteria</taxon>
        <taxon>Pseudomonadati</taxon>
        <taxon>Pseudomonadota</taxon>
        <taxon>Alphaproteobacteria</taxon>
        <taxon>Sphingomonadales</taxon>
        <taxon>Sphingomonadaceae</taxon>
        <taxon>Novosphingobium</taxon>
    </lineage>
</organism>
<dbReference type="Gene3D" id="6.10.340.10">
    <property type="match status" value="1"/>
</dbReference>
<keyword evidence="1" id="KW-0145">Chemotaxis</keyword>
<feature type="transmembrane region" description="Helical" evidence="5">
    <location>
        <begin position="44"/>
        <end position="65"/>
    </location>
</feature>
<dbReference type="PANTHER" id="PTHR43531">
    <property type="entry name" value="PROTEIN ICFG"/>
    <property type="match status" value="1"/>
</dbReference>
<accession>A0A7W5ZVB9</accession>
<dbReference type="GO" id="GO:0016020">
    <property type="term" value="C:membrane"/>
    <property type="evidence" value="ECO:0007669"/>
    <property type="project" value="InterPro"/>
</dbReference>
<feature type="domain" description="Methyl-accepting transducer" evidence="6">
    <location>
        <begin position="180"/>
        <end position="409"/>
    </location>
</feature>
<sequence>MLHWFETQAPIRTKFRVLLIGLTAITGLNVLAIPALMFAPAQSFWLVTLIAVGSTLAVAAALAIAGDRVCRPYVDTVLRLEAMAQGDIQSPIRYTENGDCVGRMTRAMDGFRNTTERAISLEAGQRIIIEQMNQALGRLAQNDLSNSIVEPFPEDCDSLRVNYNQGVASIAATMASISGLAQNVLGGSDEINAASADLAQRNERQAANLQRASAAMNEVTSALATTAAQASEANRSVATAVEKAFEGQDIAASATTSMQEIERSSNEISRIVGLIDGIAFQTNLLALNAGVEAARAGEAGRGFAVVATEVRALAQRCTDAASDIKKLVTASSGAVAQGVTTVERTREVLVELSTRISQINSFITDVAEKTGDQVAQLRDVNASVAEMDQMTQQNAAMVEESAAAARSLAEQANILSENVGAFRMPAETRNRDIRTAPPRAARSRPAPTRATSSLPARAPVAVGQDWDEF</sequence>
<keyword evidence="5" id="KW-0472">Membrane</keyword>
<dbReference type="SUPFAM" id="SSF58104">
    <property type="entry name" value="Methyl-accepting chemotaxis protein (MCP) signaling domain"/>
    <property type="match status" value="1"/>
</dbReference>
<dbReference type="RefSeq" id="WP_183612288.1">
    <property type="nucleotide sequence ID" value="NZ_JACICY010000002.1"/>
</dbReference>
<feature type="transmembrane region" description="Helical" evidence="5">
    <location>
        <begin position="17"/>
        <end position="38"/>
    </location>
</feature>
<dbReference type="PANTHER" id="PTHR43531:SF11">
    <property type="entry name" value="METHYL-ACCEPTING CHEMOTAXIS PROTEIN 3"/>
    <property type="match status" value="1"/>
</dbReference>
<dbReference type="GO" id="GO:0004888">
    <property type="term" value="F:transmembrane signaling receptor activity"/>
    <property type="evidence" value="ECO:0007669"/>
    <property type="project" value="InterPro"/>
</dbReference>
<proteinExistence type="inferred from homology"/>
<keyword evidence="5" id="KW-0812">Transmembrane</keyword>
<keyword evidence="5" id="KW-1133">Transmembrane helix</keyword>
<dbReference type="AlphaFoldDB" id="A0A7W5ZVB9"/>
<dbReference type="Proteomes" id="UP000562395">
    <property type="component" value="Unassembled WGS sequence"/>
</dbReference>
<dbReference type="EMBL" id="JACICY010000002">
    <property type="protein sequence ID" value="MBB3860037.1"/>
    <property type="molecule type" value="Genomic_DNA"/>
</dbReference>
<dbReference type="PROSITE" id="PS50111">
    <property type="entry name" value="CHEMOTAXIS_TRANSDUC_2"/>
    <property type="match status" value="1"/>
</dbReference>
<dbReference type="CDD" id="cd11386">
    <property type="entry name" value="MCP_signal"/>
    <property type="match status" value="1"/>
</dbReference>
<keyword evidence="3" id="KW-0807">Transducer</keyword>
<feature type="compositionally biased region" description="Low complexity" evidence="4">
    <location>
        <begin position="435"/>
        <end position="453"/>
    </location>
</feature>
<dbReference type="GO" id="GO:0007165">
    <property type="term" value="P:signal transduction"/>
    <property type="evidence" value="ECO:0007669"/>
    <property type="project" value="UniProtKB-KW"/>
</dbReference>
<evidence type="ECO:0000259" key="6">
    <source>
        <dbReference type="PROSITE" id="PS50111"/>
    </source>
</evidence>
<evidence type="ECO:0000313" key="8">
    <source>
        <dbReference type="Proteomes" id="UP000562395"/>
    </source>
</evidence>
<reference evidence="7 8" key="1">
    <citation type="submission" date="2020-08" db="EMBL/GenBank/DDBJ databases">
        <title>Genomic Encyclopedia of Type Strains, Phase IV (KMG-IV): sequencing the most valuable type-strain genomes for metagenomic binning, comparative biology and taxonomic classification.</title>
        <authorList>
            <person name="Goeker M."/>
        </authorList>
    </citation>
    <scope>NUCLEOTIDE SEQUENCE [LARGE SCALE GENOMIC DNA]</scope>
    <source>
        <strain evidence="7 8">DSM 14552</strain>
    </source>
</reference>
<keyword evidence="8" id="KW-1185">Reference proteome</keyword>
<evidence type="ECO:0000256" key="5">
    <source>
        <dbReference type="SAM" id="Phobius"/>
    </source>
</evidence>
<dbReference type="InterPro" id="IPR004089">
    <property type="entry name" value="MCPsignal_dom"/>
</dbReference>
<dbReference type="InterPro" id="IPR051310">
    <property type="entry name" value="MCP_chemotaxis"/>
</dbReference>
<comment type="similarity">
    <text evidence="2">Belongs to the methyl-accepting chemotaxis (MCP) protein family.</text>
</comment>
<evidence type="ECO:0000256" key="1">
    <source>
        <dbReference type="ARBA" id="ARBA00022500"/>
    </source>
</evidence>
<evidence type="ECO:0000256" key="3">
    <source>
        <dbReference type="PROSITE-ProRule" id="PRU00284"/>
    </source>
</evidence>
<evidence type="ECO:0000256" key="4">
    <source>
        <dbReference type="SAM" id="MobiDB-lite"/>
    </source>
</evidence>
<gene>
    <name evidence="7" type="ORF">GGQ88_001298</name>
</gene>
<dbReference type="GO" id="GO:0006935">
    <property type="term" value="P:chemotaxis"/>
    <property type="evidence" value="ECO:0007669"/>
    <property type="project" value="UniProtKB-KW"/>
</dbReference>
<dbReference type="SMART" id="SM00283">
    <property type="entry name" value="MA"/>
    <property type="match status" value="1"/>
</dbReference>
<dbReference type="Pfam" id="PF00015">
    <property type="entry name" value="MCPsignal"/>
    <property type="match status" value="1"/>
</dbReference>
<comment type="caution">
    <text evidence="7">The sequence shown here is derived from an EMBL/GenBank/DDBJ whole genome shotgun (WGS) entry which is preliminary data.</text>
</comment>
<dbReference type="Gene3D" id="1.10.287.950">
    <property type="entry name" value="Methyl-accepting chemotaxis protein"/>
    <property type="match status" value="1"/>
</dbReference>
<evidence type="ECO:0000313" key="7">
    <source>
        <dbReference type="EMBL" id="MBB3860037.1"/>
    </source>
</evidence>